<dbReference type="Proteomes" id="UP001500051">
    <property type="component" value="Unassembled WGS sequence"/>
</dbReference>
<evidence type="ECO:0000313" key="2">
    <source>
        <dbReference type="EMBL" id="GAA3713737.1"/>
    </source>
</evidence>
<dbReference type="EMBL" id="BAAAYX010000016">
    <property type="protein sequence ID" value="GAA3713737.1"/>
    <property type="molecule type" value="Genomic_DNA"/>
</dbReference>
<proteinExistence type="predicted"/>
<dbReference type="Pfam" id="PF04015">
    <property type="entry name" value="DUF362"/>
    <property type="match status" value="1"/>
</dbReference>
<name>A0ABP7E3U2_9ACTN</name>
<organism evidence="2 3">
    <name type="scientific">Microlunatus aurantiacus</name>
    <dbReference type="NCBI Taxonomy" id="446786"/>
    <lineage>
        <taxon>Bacteria</taxon>
        <taxon>Bacillati</taxon>
        <taxon>Actinomycetota</taxon>
        <taxon>Actinomycetes</taxon>
        <taxon>Propionibacteriales</taxon>
        <taxon>Propionibacteriaceae</taxon>
        <taxon>Microlunatus</taxon>
    </lineage>
</organism>
<keyword evidence="3" id="KW-1185">Reference proteome</keyword>
<protein>
    <recommendedName>
        <fullName evidence="1">DUF362 domain-containing protein</fullName>
    </recommendedName>
</protein>
<dbReference type="InterPro" id="IPR007160">
    <property type="entry name" value="DUF362"/>
</dbReference>
<reference evidence="3" key="1">
    <citation type="journal article" date="2019" name="Int. J. Syst. Evol. Microbiol.">
        <title>The Global Catalogue of Microorganisms (GCM) 10K type strain sequencing project: providing services to taxonomists for standard genome sequencing and annotation.</title>
        <authorList>
            <consortium name="The Broad Institute Genomics Platform"/>
            <consortium name="The Broad Institute Genome Sequencing Center for Infectious Disease"/>
            <person name="Wu L."/>
            <person name="Ma J."/>
        </authorList>
    </citation>
    <scope>NUCLEOTIDE SEQUENCE [LARGE SCALE GENOMIC DNA]</scope>
    <source>
        <strain evidence="3">JCM 16548</strain>
    </source>
</reference>
<accession>A0ABP7E3U2</accession>
<comment type="caution">
    <text evidence="2">The sequence shown here is derived from an EMBL/GenBank/DDBJ whole genome shotgun (WGS) entry which is preliminary data.</text>
</comment>
<sequence length="602" mass="63679">MVLVRLSQPTPVAAALVHAVVEELLRCGCDQVIVAGAVSTADRDRGFTDLGQLARMAGLPGHTDSGMPYDLIDLWDSTVPAEVPPGSVLAGGAVSAAWVEADTRVVVGRSTTDIFDGYLGCLSTLIGVAPEIPGARPADVVAAILEHAPPGLALVDATVSSDGPDGARLLREHDTNTVIAATDAVLADAVLATLQGEDRSASPLVEHALRVRGHVMDRVEGDLARFENWHGVSPIVRAAACRAASHPRAGRVVAAAIGEPDIGSAPVDRVLTAVRSVLTPLVQASGEPAGRAPLVQVLSGLAGAIDQVRAWTGVAAKGHVERVVVPLGFDPAAYEDATYDELPAFLAPFERLLEGLRPNADGMRWCLVDGATVFAVEREIAVGFDEFVDRVDVAAGISLMADYLGGRRVTLSTTSDGRGERQAERNLYLPQPNYLAFWGGKPIDVCKIELVQRDAHAHRLYWRTVASLNGSATFDDGVLAFTDLGAGRIRVAVRGRQLFTLPDAWAGFDVTSMPELRDPLLEEAYRRFFTVTFDNLEACFEGRDATIGVAPPDGEVLLTGMVDLLLDLAGSWLTDRAGDTGAVGDGGGELDRHGFRHVRGDG</sequence>
<gene>
    <name evidence="2" type="ORF">GCM10022204_36030</name>
</gene>
<feature type="domain" description="DUF362" evidence="1">
    <location>
        <begin position="12"/>
        <end position="192"/>
    </location>
</feature>
<evidence type="ECO:0000259" key="1">
    <source>
        <dbReference type="Pfam" id="PF04015"/>
    </source>
</evidence>
<evidence type="ECO:0000313" key="3">
    <source>
        <dbReference type="Proteomes" id="UP001500051"/>
    </source>
</evidence>